<comment type="caution">
    <text evidence="3">The sequence shown here is derived from an EMBL/GenBank/DDBJ whole genome shotgun (WGS) entry which is preliminary data.</text>
</comment>
<dbReference type="EMBL" id="LSRX01000027">
    <property type="protein sequence ID" value="OLQ13500.1"/>
    <property type="molecule type" value="Genomic_DNA"/>
</dbReference>
<proteinExistence type="predicted"/>
<organism evidence="3 4">
    <name type="scientific">Symbiodinium microadriaticum</name>
    <name type="common">Dinoflagellate</name>
    <name type="synonym">Zooxanthella microadriatica</name>
    <dbReference type="NCBI Taxonomy" id="2951"/>
    <lineage>
        <taxon>Eukaryota</taxon>
        <taxon>Sar</taxon>
        <taxon>Alveolata</taxon>
        <taxon>Dinophyceae</taxon>
        <taxon>Suessiales</taxon>
        <taxon>Symbiodiniaceae</taxon>
        <taxon>Symbiodinium</taxon>
    </lineage>
</organism>
<evidence type="ECO:0000256" key="2">
    <source>
        <dbReference type="SAM" id="MobiDB-lite"/>
    </source>
</evidence>
<dbReference type="AlphaFoldDB" id="A0A1Q9F1E2"/>
<dbReference type="Proteomes" id="UP000186817">
    <property type="component" value="Unassembled WGS sequence"/>
</dbReference>
<sequence>MAYLPFQTSAGILQEMPAKGITLFLILLNFGWWMRMCCLRRSRSRTRPTIKITTPAPGWGSWMRGRKTSEPTGTELSAPRTPATVDAESNTTTTLAMLSLLEDMKKSIDNSLQEHQAKSASTLAAAVKKEIAGLLNQRPPASVADIKAVSLEIQNVRSELDMVRSELTEMKKVLSDTHQSTLDARVEAKTEVDRLENTFISYDAKFDSEMAYINQRLDELHVKVDKTKDDIRDIHMIVPYQQNIQRVVDDILWHAEQISHGCRQMDESVGKALENTRTGQVPINLTSALRFKDLARLIMVVQQSQEYKERFLAVQGLLVVIKDHSAPLLRTVPDYLQQIQNHLDDIKDSFDEGVTKQMGVLETRLISFEQEFAMQRDKIPESINKQNQAVEKICISTTVSMTQTQNTIDNLATTVEELRTHVHDTNSMLLEMSRHFSATTIVIQQNQEAMNQKIDKVNGRLLSLRGMLEDRPTAGTSGVDAQTVALRSHPPDHREFWQVDMEYVEQKLQDWQVRYDMGQAFSELPIVFWTGCGSLVPEKVSARDIAYTAA</sequence>
<evidence type="ECO:0000313" key="4">
    <source>
        <dbReference type="Proteomes" id="UP000186817"/>
    </source>
</evidence>
<feature type="coiled-coil region" evidence="1">
    <location>
        <begin position="146"/>
        <end position="173"/>
    </location>
</feature>
<protein>
    <submittedName>
        <fullName evidence="3">Uncharacterized protein</fullName>
    </submittedName>
</protein>
<keyword evidence="4" id="KW-1185">Reference proteome</keyword>
<dbReference type="OrthoDB" id="482169at2759"/>
<evidence type="ECO:0000313" key="3">
    <source>
        <dbReference type="EMBL" id="OLQ13500.1"/>
    </source>
</evidence>
<evidence type="ECO:0000256" key="1">
    <source>
        <dbReference type="SAM" id="Coils"/>
    </source>
</evidence>
<gene>
    <name evidence="3" type="ORF">AK812_SmicGene2504</name>
</gene>
<accession>A0A1Q9F1E2</accession>
<feature type="region of interest" description="Disordered" evidence="2">
    <location>
        <begin position="60"/>
        <end position="81"/>
    </location>
</feature>
<reference evidence="3 4" key="1">
    <citation type="submission" date="2016-02" db="EMBL/GenBank/DDBJ databases">
        <title>Genome analysis of coral dinoflagellate symbionts highlights evolutionary adaptations to a symbiotic lifestyle.</title>
        <authorList>
            <person name="Aranda M."/>
            <person name="Li Y."/>
            <person name="Liew Y.J."/>
            <person name="Baumgarten S."/>
            <person name="Simakov O."/>
            <person name="Wilson M."/>
            <person name="Piel J."/>
            <person name="Ashoor H."/>
            <person name="Bougouffa S."/>
            <person name="Bajic V.B."/>
            <person name="Ryu T."/>
            <person name="Ravasi T."/>
            <person name="Bayer T."/>
            <person name="Micklem G."/>
            <person name="Kim H."/>
            <person name="Bhak J."/>
            <person name="Lajeunesse T.C."/>
            <person name="Voolstra C.R."/>
        </authorList>
    </citation>
    <scope>NUCLEOTIDE SEQUENCE [LARGE SCALE GENOMIC DNA]</scope>
    <source>
        <strain evidence="3 4">CCMP2467</strain>
    </source>
</reference>
<name>A0A1Q9F1E2_SYMMI</name>
<keyword evidence="1" id="KW-0175">Coiled coil</keyword>